<dbReference type="Pfam" id="PF00753">
    <property type="entry name" value="Lactamase_B"/>
    <property type="match status" value="1"/>
</dbReference>
<dbReference type="AlphaFoldDB" id="A0A7I8DE94"/>
<dbReference type="PANTHER" id="PTHR42951:SF4">
    <property type="entry name" value="ACYL-COENZYME A THIOESTERASE MBLAC2"/>
    <property type="match status" value="1"/>
</dbReference>
<dbReference type="KEGG" id="eff:skT53_18350"/>
<protein>
    <submittedName>
        <fullName evidence="2">MBL fold hydrolase</fullName>
    </submittedName>
</protein>
<gene>
    <name evidence="2" type="ORF">skT53_18350</name>
</gene>
<dbReference type="Proteomes" id="UP000593802">
    <property type="component" value="Chromosome"/>
</dbReference>
<sequence length="297" mass="34301">MGIRITDTIELIVGTNPQFPGLKCCNTLYINDDIQTLIDTGAGQQLQERIQTGELANIDRIVHTHLHPDHTNYDHLFPDAELWVPEAEAYVMEDWENFFRFNDTIRFGYEEAKKFATRLGYRPRKVDGTVADGDKISFGKTVLQAIYAPGHSVGHTLFWHEESGMLLGADIDLSRFGPWYGNPGSDIDETIRSIEKVMEIKPKIYISCHLQEVVTEGLNERLIAYMDMINQRDELLIEQIGSGIRLDDLVDQKPFYRRHPEPVAISRMFEQIMIEKHLERLQKSGRIDRQEDIYFTT</sequence>
<dbReference type="SMART" id="SM00849">
    <property type="entry name" value="Lactamase_B"/>
    <property type="match status" value="1"/>
</dbReference>
<evidence type="ECO:0000313" key="3">
    <source>
        <dbReference type="Proteomes" id="UP000593802"/>
    </source>
</evidence>
<dbReference type="InterPro" id="IPR001279">
    <property type="entry name" value="Metallo-B-lactamas"/>
</dbReference>
<dbReference type="Gene3D" id="3.60.15.10">
    <property type="entry name" value="Ribonuclease Z/Hydroxyacylglutathione hydrolase-like"/>
    <property type="match status" value="1"/>
</dbReference>
<accession>A0A7I8DE94</accession>
<evidence type="ECO:0000259" key="1">
    <source>
        <dbReference type="SMART" id="SM00849"/>
    </source>
</evidence>
<dbReference type="EMBL" id="AP023366">
    <property type="protein sequence ID" value="BCJ86850.1"/>
    <property type="molecule type" value="Genomic_DNA"/>
</dbReference>
<dbReference type="InterPro" id="IPR036866">
    <property type="entry name" value="RibonucZ/Hydroxyglut_hydro"/>
</dbReference>
<feature type="domain" description="Metallo-beta-lactamase" evidence="1">
    <location>
        <begin position="24"/>
        <end position="209"/>
    </location>
</feature>
<dbReference type="PANTHER" id="PTHR42951">
    <property type="entry name" value="METALLO-BETA-LACTAMASE DOMAIN-CONTAINING"/>
    <property type="match status" value="1"/>
</dbReference>
<dbReference type="GO" id="GO:0016787">
    <property type="term" value="F:hydrolase activity"/>
    <property type="evidence" value="ECO:0007669"/>
    <property type="project" value="UniProtKB-KW"/>
</dbReference>
<keyword evidence="2" id="KW-0378">Hydrolase</keyword>
<evidence type="ECO:0000313" key="2">
    <source>
        <dbReference type="EMBL" id="BCJ86850.1"/>
    </source>
</evidence>
<reference evidence="2 3" key="1">
    <citation type="submission" date="2020-08" db="EMBL/GenBank/DDBJ databases">
        <title>Complete Genome Sequence of Effusibacillus dendaii Strain skT53, Isolated from Farmland soil.</title>
        <authorList>
            <person name="Konishi T."/>
            <person name="Kawasaki H."/>
        </authorList>
    </citation>
    <scope>NUCLEOTIDE SEQUENCE [LARGE SCALE GENOMIC DNA]</scope>
    <source>
        <strain evidence="3">skT53</strain>
    </source>
</reference>
<proteinExistence type="predicted"/>
<name>A0A7I8DE94_9BACL</name>
<dbReference type="SUPFAM" id="SSF56281">
    <property type="entry name" value="Metallo-hydrolase/oxidoreductase"/>
    <property type="match status" value="1"/>
</dbReference>
<keyword evidence="3" id="KW-1185">Reference proteome</keyword>
<organism evidence="2 3">
    <name type="scientific">Effusibacillus dendaii</name>
    <dbReference type="NCBI Taxonomy" id="2743772"/>
    <lineage>
        <taxon>Bacteria</taxon>
        <taxon>Bacillati</taxon>
        <taxon>Bacillota</taxon>
        <taxon>Bacilli</taxon>
        <taxon>Bacillales</taxon>
        <taxon>Alicyclobacillaceae</taxon>
        <taxon>Effusibacillus</taxon>
    </lineage>
</organism>
<dbReference type="InterPro" id="IPR050855">
    <property type="entry name" value="NDM-1-like"/>
</dbReference>
<dbReference type="RefSeq" id="WP_200756266.1">
    <property type="nucleotide sequence ID" value="NZ_AP023366.1"/>
</dbReference>